<evidence type="ECO:0000313" key="2">
    <source>
        <dbReference type="Proteomes" id="UP001321473"/>
    </source>
</evidence>
<name>A0AAQ4ENT2_AMBAM</name>
<dbReference type="EMBL" id="JARKHS020013348">
    <property type="protein sequence ID" value="KAK8776133.1"/>
    <property type="molecule type" value="Genomic_DNA"/>
</dbReference>
<reference evidence="1 2" key="1">
    <citation type="journal article" date="2023" name="Arcadia Sci">
        <title>De novo assembly of a long-read Amblyomma americanum tick genome.</title>
        <authorList>
            <person name="Chou S."/>
            <person name="Poskanzer K.E."/>
            <person name="Rollins M."/>
            <person name="Thuy-Boun P.S."/>
        </authorList>
    </citation>
    <scope>NUCLEOTIDE SEQUENCE [LARGE SCALE GENOMIC DNA]</scope>
    <source>
        <strain evidence="1">F_SG_1</strain>
        <tissue evidence="1">Salivary glands</tissue>
    </source>
</reference>
<keyword evidence="2" id="KW-1185">Reference proteome</keyword>
<organism evidence="1 2">
    <name type="scientific">Amblyomma americanum</name>
    <name type="common">Lone star tick</name>
    <dbReference type="NCBI Taxonomy" id="6943"/>
    <lineage>
        <taxon>Eukaryota</taxon>
        <taxon>Metazoa</taxon>
        <taxon>Ecdysozoa</taxon>
        <taxon>Arthropoda</taxon>
        <taxon>Chelicerata</taxon>
        <taxon>Arachnida</taxon>
        <taxon>Acari</taxon>
        <taxon>Parasitiformes</taxon>
        <taxon>Ixodida</taxon>
        <taxon>Ixodoidea</taxon>
        <taxon>Ixodidae</taxon>
        <taxon>Amblyomminae</taxon>
        <taxon>Amblyomma</taxon>
    </lineage>
</organism>
<evidence type="ECO:0000313" key="1">
    <source>
        <dbReference type="EMBL" id="KAK8776133.1"/>
    </source>
</evidence>
<dbReference type="Proteomes" id="UP001321473">
    <property type="component" value="Unassembled WGS sequence"/>
</dbReference>
<protein>
    <submittedName>
        <fullName evidence="1">Uncharacterized protein</fullName>
    </submittedName>
</protein>
<proteinExistence type="predicted"/>
<comment type="caution">
    <text evidence="1">The sequence shown here is derived from an EMBL/GenBank/DDBJ whole genome shotgun (WGS) entry which is preliminary data.</text>
</comment>
<accession>A0AAQ4ENT2</accession>
<sequence>MDANSTSGMDRSETGLAFQGLGPSVVMVENTPPQRPPLKFHVSLVPTVGPLIFVPPVMISLKMQPVVEGVAGVSRDPKTVSTGIQTDDTHKTAEPFHVDYAGEPMEIDEACELADVEERMEVDDEYVS</sequence>
<dbReference type="AlphaFoldDB" id="A0AAQ4ENT2"/>
<gene>
    <name evidence="1" type="ORF">V5799_030528</name>
</gene>